<keyword evidence="5" id="KW-0539">Nucleus</keyword>
<dbReference type="InterPro" id="IPR036576">
    <property type="entry name" value="WRKY_dom_sf"/>
</dbReference>
<evidence type="ECO:0000256" key="3">
    <source>
        <dbReference type="ARBA" id="ARBA00023125"/>
    </source>
</evidence>
<comment type="subcellular location">
    <subcellularLocation>
        <location evidence="1">Nucleus</location>
    </subcellularLocation>
</comment>
<dbReference type="EMBL" id="RXIC02000024">
    <property type="protein sequence ID" value="KAB1210408.1"/>
    <property type="molecule type" value="Genomic_DNA"/>
</dbReference>
<feature type="domain" description="WRKY" evidence="6">
    <location>
        <begin position="105"/>
        <end position="131"/>
    </location>
</feature>
<name>A0A6A1VEY3_9ROSI</name>
<dbReference type="OrthoDB" id="693960at2759"/>
<keyword evidence="8" id="KW-1185">Reference proteome</keyword>
<keyword evidence="3" id="KW-0238">DNA-binding</keyword>
<dbReference type="PANTHER" id="PTHR31221:SF377">
    <property type="entry name" value="WRKY TRANSCRIPTION FACTOR 51-RELATED"/>
    <property type="match status" value="1"/>
</dbReference>
<evidence type="ECO:0000313" key="7">
    <source>
        <dbReference type="EMBL" id="KAB1210408.1"/>
    </source>
</evidence>
<accession>A0A6A1VEY3</accession>
<evidence type="ECO:0000256" key="2">
    <source>
        <dbReference type="ARBA" id="ARBA00023015"/>
    </source>
</evidence>
<evidence type="ECO:0000256" key="5">
    <source>
        <dbReference type="ARBA" id="ARBA00023242"/>
    </source>
</evidence>
<evidence type="ECO:0000259" key="6">
    <source>
        <dbReference type="PROSITE" id="PS50811"/>
    </source>
</evidence>
<dbReference type="GO" id="GO:0005634">
    <property type="term" value="C:nucleus"/>
    <property type="evidence" value="ECO:0007669"/>
    <property type="project" value="UniProtKB-SubCell"/>
</dbReference>
<dbReference type="InterPro" id="IPR044810">
    <property type="entry name" value="WRKY_plant"/>
</dbReference>
<comment type="caution">
    <text evidence="7">The sequence shown here is derived from an EMBL/GenBank/DDBJ whole genome shotgun (WGS) entry which is preliminary data.</text>
</comment>
<protein>
    <submittedName>
        <fullName evidence="7">Putative WRKY transcription factor 51</fullName>
    </submittedName>
</protein>
<gene>
    <name evidence="7" type="ORF">CJ030_MR6G025433</name>
</gene>
<dbReference type="Gene3D" id="2.20.25.80">
    <property type="entry name" value="WRKY domain"/>
    <property type="match status" value="1"/>
</dbReference>
<sequence>MFLGVIPNKPIPLYTPISTTSSVAMDYPQNPNYLNPNYTLLADSDFLSSDFDLSNYLLVGDDVVDHGSRSQSMASSENIRDGYSTGSIVATSRNNNMQVAFRTKSELEVMDDGFKWRKYGKKAVKNSPNPRIIKLQ</sequence>
<dbReference type="Pfam" id="PF03106">
    <property type="entry name" value="WRKY"/>
    <property type="match status" value="1"/>
</dbReference>
<dbReference type="InterPro" id="IPR003657">
    <property type="entry name" value="WRKY_dom"/>
</dbReference>
<reference evidence="7 8" key="1">
    <citation type="journal article" date="2019" name="Plant Biotechnol. J.">
        <title>The red bayberry genome and genetic basis of sex determination.</title>
        <authorList>
            <person name="Jia H.M."/>
            <person name="Jia H.J."/>
            <person name="Cai Q.L."/>
            <person name="Wang Y."/>
            <person name="Zhao H.B."/>
            <person name="Yang W.F."/>
            <person name="Wang G.Y."/>
            <person name="Li Y.H."/>
            <person name="Zhan D.L."/>
            <person name="Shen Y.T."/>
            <person name="Niu Q.F."/>
            <person name="Chang L."/>
            <person name="Qiu J."/>
            <person name="Zhao L."/>
            <person name="Xie H.B."/>
            <person name="Fu W.Y."/>
            <person name="Jin J."/>
            <person name="Li X.W."/>
            <person name="Jiao Y."/>
            <person name="Zhou C.C."/>
            <person name="Tu T."/>
            <person name="Chai C.Y."/>
            <person name="Gao J.L."/>
            <person name="Fan L.J."/>
            <person name="van de Weg E."/>
            <person name="Wang J.Y."/>
            <person name="Gao Z.S."/>
        </authorList>
    </citation>
    <scope>NUCLEOTIDE SEQUENCE [LARGE SCALE GENOMIC DNA]</scope>
    <source>
        <tissue evidence="7">Leaves</tissue>
    </source>
</reference>
<dbReference type="PANTHER" id="PTHR31221">
    <property type="entry name" value="WRKY TRANSCRIPTION FACTOR PROTEIN 1-RELATED"/>
    <property type="match status" value="1"/>
</dbReference>
<evidence type="ECO:0000313" key="8">
    <source>
        <dbReference type="Proteomes" id="UP000516437"/>
    </source>
</evidence>
<keyword evidence="4" id="KW-0804">Transcription</keyword>
<dbReference type="AlphaFoldDB" id="A0A6A1VEY3"/>
<evidence type="ECO:0000256" key="4">
    <source>
        <dbReference type="ARBA" id="ARBA00023163"/>
    </source>
</evidence>
<evidence type="ECO:0000256" key="1">
    <source>
        <dbReference type="ARBA" id="ARBA00004123"/>
    </source>
</evidence>
<organism evidence="7 8">
    <name type="scientific">Morella rubra</name>
    <name type="common">Chinese bayberry</name>
    <dbReference type="NCBI Taxonomy" id="262757"/>
    <lineage>
        <taxon>Eukaryota</taxon>
        <taxon>Viridiplantae</taxon>
        <taxon>Streptophyta</taxon>
        <taxon>Embryophyta</taxon>
        <taxon>Tracheophyta</taxon>
        <taxon>Spermatophyta</taxon>
        <taxon>Magnoliopsida</taxon>
        <taxon>eudicotyledons</taxon>
        <taxon>Gunneridae</taxon>
        <taxon>Pentapetalae</taxon>
        <taxon>rosids</taxon>
        <taxon>fabids</taxon>
        <taxon>Fagales</taxon>
        <taxon>Myricaceae</taxon>
        <taxon>Morella</taxon>
    </lineage>
</organism>
<dbReference type="Proteomes" id="UP000516437">
    <property type="component" value="Chromosome 6"/>
</dbReference>
<dbReference type="PROSITE" id="PS50811">
    <property type="entry name" value="WRKY"/>
    <property type="match status" value="1"/>
</dbReference>
<keyword evidence="2" id="KW-0805">Transcription regulation</keyword>
<dbReference type="SUPFAM" id="SSF118290">
    <property type="entry name" value="WRKY DNA-binding domain"/>
    <property type="match status" value="1"/>
</dbReference>
<proteinExistence type="predicted"/>
<dbReference type="GO" id="GO:0043565">
    <property type="term" value="F:sequence-specific DNA binding"/>
    <property type="evidence" value="ECO:0007669"/>
    <property type="project" value="InterPro"/>
</dbReference>
<dbReference type="GO" id="GO:0003700">
    <property type="term" value="F:DNA-binding transcription factor activity"/>
    <property type="evidence" value="ECO:0007669"/>
    <property type="project" value="InterPro"/>
</dbReference>